<gene>
    <name evidence="3" type="ORF">LOM8899_02917</name>
</gene>
<keyword evidence="1" id="KW-0812">Transmembrane</keyword>
<proteinExistence type="predicted"/>
<organism evidence="3 4">
    <name type="scientific">Flavimaricola marinus</name>
    <dbReference type="NCBI Taxonomy" id="1819565"/>
    <lineage>
        <taxon>Bacteria</taxon>
        <taxon>Pseudomonadati</taxon>
        <taxon>Pseudomonadota</taxon>
        <taxon>Alphaproteobacteria</taxon>
        <taxon>Rhodobacterales</taxon>
        <taxon>Paracoccaceae</taxon>
        <taxon>Flavimaricola</taxon>
    </lineage>
</organism>
<name>A0A238LGJ0_9RHOB</name>
<evidence type="ECO:0000256" key="1">
    <source>
        <dbReference type="SAM" id="Phobius"/>
    </source>
</evidence>
<feature type="domain" description="DUF2061" evidence="2">
    <location>
        <begin position="8"/>
        <end position="59"/>
    </location>
</feature>
<sequence>MESRKRSVIKAVIWNLLGLLIMAIVGFAMTGSLSTGGTMALINAALGLTMYFLYERLWAGIRWGRNA</sequence>
<feature type="transmembrane region" description="Helical" evidence="1">
    <location>
        <begin position="36"/>
        <end position="54"/>
    </location>
</feature>
<dbReference type="OrthoDB" id="197461at2"/>
<reference evidence="3 4" key="1">
    <citation type="submission" date="2017-05" db="EMBL/GenBank/DDBJ databases">
        <authorList>
            <person name="Song R."/>
            <person name="Chenine A.L."/>
            <person name="Ruprecht R.M."/>
        </authorList>
    </citation>
    <scope>NUCLEOTIDE SEQUENCE [LARGE SCALE GENOMIC DNA]</scope>
    <source>
        <strain evidence="3 4">CECT 8899</strain>
    </source>
</reference>
<evidence type="ECO:0000313" key="3">
    <source>
        <dbReference type="EMBL" id="SMY08761.1"/>
    </source>
</evidence>
<dbReference type="Proteomes" id="UP000201613">
    <property type="component" value="Unassembled WGS sequence"/>
</dbReference>
<dbReference type="Pfam" id="PF09834">
    <property type="entry name" value="DUF2061"/>
    <property type="match status" value="1"/>
</dbReference>
<dbReference type="EMBL" id="FXZK01000005">
    <property type="protein sequence ID" value="SMY08761.1"/>
    <property type="molecule type" value="Genomic_DNA"/>
</dbReference>
<keyword evidence="4" id="KW-1185">Reference proteome</keyword>
<keyword evidence="1" id="KW-1133">Transmembrane helix</keyword>
<accession>A0A238LGJ0</accession>
<dbReference type="RefSeq" id="WP_093992921.1">
    <property type="nucleotide sequence ID" value="NZ_FXZK01000005.1"/>
</dbReference>
<dbReference type="AlphaFoldDB" id="A0A238LGJ0"/>
<feature type="transmembrane region" description="Helical" evidence="1">
    <location>
        <begin position="12"/>
        <end position="30"/>
    </location>
</feature>
<dbReference type="InterPro" id="IPR018638">
    <property type="entry name" value="DUF2061_membrane"/>
</dbReference>
<keyword evidence="1" id="KW-0472">Membrane</keyword>
<evidence type="ECO:0000313" key="4">
    <source>
        <dbReference type="Proteomes" id="UP000201613"/>
    </source>
</evidence>
<evidence type="ECO:0000259" key="2">
    <source>
        <dbReference type="Pfam" id="PF09834"/>
    </source>
</evidence>
<protein>
    <recommendedName>
        <fullName evidence="2">DUF2061 domain-containing protein</fullName>
    </recommendedName>
</protein>